<keyword evidence="4" id="KW-1133">Transmembrane helix</keyword>
<name>A0A8J3RNN2_9ACTN</name>
<evidence type="ECO:0000259" key="5">
    <source>
        <dbReference type="Pfam" id="PF00149"/>
    </source>
</evidence>
<dbReference type="Pfam" id="PF00149">
    <property type="entry name" value="Metallophos"/>
    <property type="match status" value="1"/>
</dbReference>
<dbReference type="Gene3D" id="3.60.21.10">
    <property type="match status" value="1"/>
</dbReference>
<feature type="domain" description="Calcineurin-like phosphoesterase" evidence="5">
    <location>
        <begin position="248"/>
        <end position="319"/>
    </location>
</feature>
<dbReference type="InterPro" id="IPR029052">
    <property type="entry name" value="Metallo-depent_PP-like"/>
</dbReference>
<dbReference type="GO" id="GO:0016020">
    <property type="term" value="C:membrane"/>
    <property type="evidence" value="ECO:0007669"/>
    <property type="project" value="GOC"/>
</dbReference>
<proteinExistence type="predicted"/>
<reference evidence="6 7" key="1">
    <citation type="submission" date="2021-01" db="EMBL/GenBank/DDBJ databases">
        <title>Whole genome shotgun sequence of Planobispora longispora NBRC 13918.</title>
        <authorList>
            <person name="Komaki H."/>
            <person name="Tamura T."/>
        </authorList>
    </citation>
    <scope>NUCLEOTIDE SEQUENCE [LARGE SCALE GENOMIC DNA]</scope>
    <source>
        <strain evidence="6 7">NBRC 13918</strain>
    </source>
</reference>
<feature type="region of interest" description="Disordered" evidence="3">
    <location>
        <begin position="484"/>
        <end position="510"/>
    </location>
</feature>
<dbReference type="GO" id="GO:0009245">
    <property type="term" value="P:lipid A biosynthetic process"/>
    <property type="evidence" value="ECO:0007669"/>
    <property type="project" value="TreeGrafter"/>
</dbReference>
<gene>
    <name evidence="6" type="ORF">Plo01_54260</name>
</gene>
<evidence type="ECO:0000256" key="2">
    <source>
        <dbReference type="ARBA" id="ARBA00022801"/>
    </source>
</evidence>
<dbReference type="CDD" id="cd00838">
    <property type="entry name" value="MPP_superfamily"/>
    <property type="match status" value="1"/>
</dbReference>
<evidence type="ECO:0000313" key="7">
    <source>
        <dbReference type="Proteomes" id="UP000616724"/>
    </source>
</evidence>
<keyword evidence="1" id="KW-0479">Metal-binding</keyword>
<dbReference type="InterPro" id="IPR051158">
    <property type="entry name" value="Metallophosphoesterase_sf"/>
</dbReference>
<feature type="transmembrane region" description="Helical" evidence="4">
    <location>
        <begin position="29"/>
        <end position="49"/>
    </location>
</feature>
<dbReference type="GO" id="GO:0046872">
    <property type="term" value="F:metal ion binding"/>
    <property type="evidence" value="ECO:0007669"/>
    <property type="project" value="UniProtKB-KW"/>
</dbReference>
<dbReference type="AlphaFoldDB" id="A0A8J3RNN2"/>
<evidence type="ECO:0000313" key="6">
    <source>
        <dbReference type="EMBL" id="GIH78997.1"/>
    </source>
</evidence>
<dbReference type="PANTHER" id="PTHR31302">
    <property type="entry name" value="TRANSMEMBRANE PROTEIN WITH METALLOPHOSPHOESTERASE DOMAIN-RELATED"/>
    <property type="match status" value="1"/>
</dbReference>
<keyword evidence="7" id="KW-1185">Reference proteome</keyword>
<evidence type="ECO:0000256" key="3">
    <source>
        <dbReference type="SAM" id="MobiDB-lite"/>
    </source>
</evidence>
<keyword evidence="4" id="KW-0812">Transmembrane</keyword>
<dbReference type="PANTHER" id="PTHR31302:SF31">
    <property type="entry name" value="PHOSPHODIESTERASE YAEI"/>
    <property type="match status" value="1"/>
</dbReference>
<feature type="transmembrane region" description="Helical" evidence="4">
    <location>
        <begin position="135"/>
        <end position="155"/>
    </location>
</feature>
<organism evidence="6 7">
    <name type="scientific">Planobispora longispora</name>
    <dbReference type="NCBI Taxonomy" id="28887"/>
    <lineage>
        <taxon>Bacteria</taxon>
        <taxon>Bacillati</taxon>
        <taxon>Actinomycetota</taxon>
        <taxon>Actinomycetes</taxon>
        <taxon>Streptosporangiales</taxon>
        <taxon>Streptosporangiaceae</taxon>
        <taxon>Planobispora</taxon>
    </lineage>
</organism>
<comment type="caution">
    <text evidence="6">The sequence shown here is derived from an EMBL/GenBank/DDBJ whole genome shotgun (WGS) entry which is preliminary data.</text>
</comment>
<protein>
    <submittedName>
        <fullName evidence="6">Membrane protein</fullName>
    </submittedName>
</protein>
<sequence length="510" mass="54080">MDFRRWTRGVRTFTSGWGGAFRRAVSGRVARATAIMAVAAAGAWLGVALGGPVRATVGPVEAGMSAEVSWTGETVVDARPLGTLLFDTHDAPIRLRVTLENINTERARAMLEDPRLSDRLPALLEKELGEGIGRLIIRVVVSGLAGALIASLIVFRRPRAALAGLLSGVVMIAGVGTAAIMTYRPDSVVEPQYTGLLAGAPSLVGDAESIVTKFESYRGQLAKLVNNVSQLYDTVSALPVYDADPTAIRVLHVSDIHLNLIAWNLIRSITAQFKIDVVVDTGDITDHGTGPEDNFVEEIGNLGVPYVFVRGNHDSKATQRAVARQKGAVVLDDSVKTVAGLRIYGLGDPRFTPDKSVAVDSDPNSLAALGRAHATRLTQVFGQVDLVAVHDATIGRSFSGTVPMVLAGHAHARSTELLPSGTRVLVQGSTGGAGLRALEHDEPTPVMASVLYFDRETRRLRAWDDITLGGLGEQSVQIQRHLESDPGRTIFPEPTISPSPTGPTGGAATP</sequence>
<evidence type="ECO:0000256" key="1">
    <source>
        <dbReference type="ARBA" id="ARBA00022723"/>
    </source>
</evidence>
<accession>A0A8J3RNN2</accession>
<dbReference type="Proteomes" id="UP000616724">
    <property type="component" value="Unassembled WGS sequence"/>
</dbReference>
<feature type="transmembrane region" description="Helical" evidence="4">
    <location>
        <begin position="162"/>
        <end position="183"/>
    </location>
</feature>
<dbReference type="GO" id="GO:0008758">
    <property type="term" value="F:UDP-2,3-diacylglucosamine hydrolase activity"/>
    <property type="evidence" value="ECO:0007669"/>
    <property type="project" value="TreeGrafter"/>
</dbReference>
<dbReference type="InterPro" id="IPR004843">
    <property type="entry name" value="Calcineurin-like_PHP"/>
</dbReference>
<dbReference type="EMBL" id="BOOH01000045">
    <property type="protein sequence ID" value="GIH78997.1"/>
    <property type="molecule type" value="Genomic_DNA"/>
</dbReference>
<keyword evidence="4" id="KW-0472">Membrane</keyword>
<dbReference type="SUPFAM" id="SSF56300">
    <property type="entry name" value="Metallo-dependent phosphatases"/>
    <property type="match status" value="1"/>
</dbReference>
<evidence type="ECO:0000256" key="4">
    <source>
        <dbReference type="SAM" id="Phobius"/>
    </source>
</evidence>
<keyword evidence="2" id="KW-0378">Hydrolase</keyword>